<comment type="caution">
    <text evidence="2">Lacks conserved residue(s) required for the propagation of feature annotation.</text>
</comment>
<dbReference type="GO" id="GO:0003677">
    <property type="term" value="F:DNA binding"/>
    <property type="evidence" value="ECO:0007669"/>
    <property type="project" value="UniProtKB-UniRule"/>
</dbReference>
<dbReference type="Pfam" id="PF00440">
    <property type="entry name" value="TetR_N"/>
    <property type="match status" value="1"/>
</dbReference>
<dbReference type="Proteomes" id="UP000588098">
    <property type="component" value="Unassembled WGS sequence"/>
</dbReference>
<dbReference type="AlphaFoldDB" id="A0A7W9UZC0"/>
<comment type="caution">
    <text evidence="4">The sequence shown here is derived from an EMBL/GenBank/DDBJ whole genome shotgun (WGS) entry which is preliminary data.</text>
</comment>
<gene>
    <name evidence="4" type="ORF">FHS42_003920</name>
</gene>
<dbReference type="PROSITE" id="PS50977">
    <property type="entry name" value="HTH_TETR_2"/>
    <property type="match status" value="1"/>
</dbReference>
<evidence type="ECO:0000313" key="4">
    <source>
        <dbReference type="EMBL" id="MBB5936843.1"/>
    </source>
</evidence>
<organism evidence="4 5">
    <name type="scientific">Streptomyces zagrosensis</name>
    <dbReference type="NCBI Taxonomy" id="1042984"/>
    <lineage>
        <taxon>Bacteria</taxon>
        <taxon>Bacillati</taxon>
        <taxon>Actinomycetota</taxon>
        <taxon>Actinomycetes</taxon>
        <taxon>Kitasatosporales</taxon>
        <taxon>Streptomycetaceae</taxon>
        <taxon>Streptomyces</taxon>
    </lineage>
</organism>
<keyword evidence="5" id="KW-1185">Reference proteome</keyword>
<evidence type="ECO:0000256" key="2">
    <source>
        <dbReference type="PROSITE-ProRule" id="PRU00335"/>
    </source>
</evidence>
<dbReference type="Gene3D" id="1.10.357.10">
    <property type="entry name" value="Tetracycline Repressor, domain 2"/>
    <property type="match status" value="1"/>
</dbReference>
<proteinExistence type="predicted"/>
<accession>A0A7W9UZC0</accession>
<protein>
    <submittedName>
        <fullName evidence="4">AcrR family transcriptional regulator</fullName>
    </submittedName>
</protein>
<dbReference type="InterPro" id="IPR009057">
    <property type="entry name" value="Homeodomain-like_sf"/>
</dbReference>
<sequence>MVDVAAAAGVSRQTLYNEFGNKDGLARALMRREAEAYLRGVERALVAADDASDPGDRLAAAAVWTVRVARDNALVRAALTGCWDDWLPAPAAGPPALPGQRPAPGSASVAAHRELRPATDAGRGPVVVDRPVDAAGPGASLPTPVELVQTVSDRSLAALSDDWPPESAADLARVCETAARLAVSYVVAPGKPDEVAWLVREVLVPWRTAGQGEPSWR</sequence>
<evidence type="ECO:0000256" key="1">
    <source>
        <dbReference type="ARBA" id="ARBA00023125"/>
    </source>
</evidence>
<reference evidence="4 5" key="1">
    <citation type="submission" date="2020-08" db="EMBL/GenBank/DDBJ databases">
        <title>Genomic Encyclopedia of Type Strains, Phase III (KMG-III): the genomes of soil and plant-associated and newly described type strains.</title>
        <authorList>
            <person name="Whitman W."/>
        </authorList>
    </citation>
    <scope>NUCLEOTIDE SEQUENCE [LARGE SCALE GENOMIC DNA]</scope>
    <source>
        <strain evidence="4 5">CECT 8305</strain>
    </source>
</reference>
<evidence type="ECO:0000313" key="5">
    <source>
        <dbReference type="Proteomes" id="UP000588098"/>
    </source>
</evidence>
<evidence type="ECO:0000259" key="3">
    <source>
        <dbReference type="PROSITE" id="PS50977"/>
    </source>
</evidence>
<dbReference type="InterPro" id="IPR001647">
    <property type="entry name" value="HTH_TetR"/>
</dbReference>
<dbReference type="EMBL" id="JACHJL010000009">
    <property type="protein sequence ID" value="MBB5936843.1"/>
    <property type="molecule type" value="Genomic_DNA"/>
</dbReference>
<keyword evidence="1 2" id="KW-0238">DNA-binding</keyword>
<name>A0A7W9UZC0_9ACTN</name>
<dbReference type="SUPFAM" id="SSF46689">
    <property type="entry name" value="Homeodomain-like"/>
    <property type="match status" value="1"/>
</dbReference>
<feature type="domain" description="HTH tetR-type" evidence="3">
    <location>
        <begin position="1"/>
        <end position="37"/>
    </location>
</feature>